<dbReference type="InterPro" id="IPR027417">
    <property type="entry name" value="P-loop_NTPase"/>
</dbReference>
<reference evidence="3" key="1">
    <citation type="submission" date="2023-03" db="EMBL/GenBank/DDBJ databases">
        <title>Edaphobacter sp.</title>
        <authorList>
            <person name="Huber K.J."/>
            <person name="Papendorf J."/>
            <person name="Pilke C."/>
            <person name="Bunk B."/>
            <person name="Sproeer C."/>
            <person name="Pester M."/>
        </authorList>
    </citation>
    <scope>NUCLEOTIDE SEQUENCE</scope>
    <source>
        <strain evidence="3">DSM 110680</strain>
    </source>
</reference>
<dbReference type="InterPro" id="IPR003593">
    <property type="entry name" value="AAA+_ATPase"/>
</dbReference>
<dbReference type="SUPFAM" id="SSF46785">
    <property type="entry name" value="Winged helix' DNA-binding domain"/>
    <property type="match status" value="1"/>
</dbReference>
<dbReference type="CDD" id="cd00009">
    <property type="entry name" value="AAA"/>
    <property type="match status" value="1"/>
</dbReference>
<accession>A0AAU7DL01</accession>
<dbReference type="Gene3D" id="3.40.50.300">
    <property type="entry name" value="P-loop containing nucleotide triphosphate hydrolases"/>
    <property type="match status" value="1"/>
</dbReference>
<name>A0AAU7DL01_9BACT</name>
<sequence length="429" mass="48277">MEPLLNLQEFMKTDPTAGPTHKPVTIQEVGLRQSVLEDLALKHLYISGPFSVLDMAKMMRISFEVASELLKRLRTEQLCQVTGLSGQIPNLAITSQGRTRAQELLSQSQYTGPAPVTLSSYVSQVKLQSVSHAEVHPADVQRAFSSLVLDDRILWQLGTALNSGAAIFLYGPSGVGKTTIAELLSKVLSEDAVWIPYAIEVDGQLITIYDPTLHTRLAHMEPPNHDERWVLCQRPSVLVGGELTIEMLDLQYNPGSKFYTGPVQMKANNGVLIIDDFGRQRVRPDELLNRWVVPLDRKIDFLTLAGGRKIEMPFEMLVVFASNLDPAQLLDAAFLRRIQTKIFIGEVSDEEFCEIFRRVAGDRKVECDETVAHTLIDFVHGTLKQELRSCYPRDIINQICWAAKYEGKEPQINHRTVMRAIESYFLTKD</sequence>
<dbReference type="InterPro" id="IPR036390">
    <property type="entry name" value="WH_DNA-bd_sf"/>
</dbReference>
<dbReference type="EMBL" id="CP121196">
    <property type="protein sequence ID" value="XBH17750.1"/>
    <property type="molecule type" value="Genomic_DNA"/>
</dbReference>
<feature type="domain" description="AAA+ ATPase" evidence="2">
    <location>
        <begin position="163"/>
        <end position="348"/>
    </location>
</feature>
<dbReference type="SMART" id="SM00382">
    <property type="entry name" value="AAA"/>
    <property type="match status" value="1"/>
</dbReference>
<evidence type="ECO:0000259" key="2">
    <source>
        <dbReference type="SMART" id="SM00382"/>
    </source>
</evidence>
<evidence type="ECO:0000256" key="1">
    <source>
        <dbReference type="ARBA" id="ARBA00023125"/>
    </source>
</evidence>
<protein>
    <recommendedName>
        <fullName evidence="2">AAA+ ATPase domain-containing protein</fullName>
    </recommendedName>
</protein>
<evidence type="ECO:0000313" key="3">
    <source>
        <dbReference type="EMBL" id="XBH17750.1"/>
    </source>
</evidence>
<proteinExistence type="predicted"/>
<gene>
    <name evidence="3" type="ORF">P8935_00105</name>
</gene>
<dbReference type="RefSeq" id="WP_348262975.1">
    <property type="nucleotide sequence ID" value="NZ_CP121196.1"/>
</dbReference>
<dbReference type="AlphaFoldDB" id="A0AAU7DL01"/>
<organism evidence="3">
    <name type="scientific">Telmatobacter sp. DSM 110680</name>
    <dbReference type="NCBI Taxonomy" id="3036704"/>
    <lineage>
        <taxon>Bacteria</taxon>
        <taxon>Pseudomonadati</taxon>
        <taxon>Acidobacteriota</taxon>
        <taxon>Terriglobia</taxon>
        <taxon>Terriglobales</taxon>
        <taxon>Acidobacteriaceae</taxon>
        <taxon>Telmatobacter</taxon>
    </lineage>
</organism>
<dbReference type="SUPFAM" id="SSF52540">
    <property type="entry name" value="P-loop containing nucleoside triphosphate hydrolases"/>
    <property type="match status" value="1"/>
</dbReference>
<dbReference type="GO" id="GO:0003677">
    <property type="term" value="F:DNA binding"/>
    <property type="evidence" value="ECO:0007669"/>
    <property type="project" value="UniProtKB-KW"/>
</dbReference>
<keyword evidence="1" id="KW-0238">DNA-binding</keyword>